<accession>A0AAP0F350</accession>
<dbReference type="AlphaFoldDB" id="A0AAP0F350"/>
<dbReference type="CDD" id="cd00371">
    <property type="entry name" value="HMA"/>
    <property type="match status" value="1"/>
</dbReference>
<comment type="caution">
    <text evidence="2">The sequence shown here is derived from an EMBL/GenBank/DDBJ whole genome shotgun (WGS) entry which is preliminary data.</text>
</comment>
<dbReference type="Pfam" id="PF00403">
    <property type="entry name" value="HMA"/>
    <property type="match status" value="1"/>
</dbReference>
<protein>
    <recommendedName>
        <fullName evidence="1">HMA domain-containing protein</fullName>
    </recommendedName>
</protein>
<evidence type="ECO:0000313" key="2">
    <source>
        <dbReference type="EMBL" id="KAK9103055.1"/>
    </source>
</evidence>
<gene>
    <name evidence="2" type="ORF">Sjap_020309</name>
</gene>
<name>A0AAP0F350_9MAGN</name>
<dbReference type="EMBL" id="JBBNAE010000008">
    <property type="protein sequence ID" value="KAK9103055.1"/>
    <property type="molecule type" value="Genomic_DNA"/>
</dbReference>
<dbReference type="Gene3D" id="3.30.70.100">
    <property type="match status" value="1"/>
</dbReference>
<dbReference type="InterPro" id="IPR036163">
    <property type="entry name" value="HMA_dom_sf"/>
</dbReference>
<keyword evidence="3" id="KW-1185">Reference proteome</keyword>
<dbReference type="Proteomes" id="UP001417504">
    <property type="component" value="Unassembled WGS sequence"/>
</dbReference>
<proteinExistence type="predicted"/>
<evidence type="ECO:0000259" key="1">
    <source>
        <dbReference type="Pfam" id="PF00403"/>
    </source>
</evidence>
<sequence length="96" mass="10943">MASVRKQALRFAENLTLPTFQVIVMNANMSCSHCSQRASKMVSKMNGTIDYVVDISNKQVILRGEIMENPKQKRKHNTSPFSFFLGLLKLRPTCYC</sequence>
<dbReference type="SUPFAM" id="SSF55008">
    <property type="entry name" value="HMA, heavy metal-associated domain"/>
    <property type="match status" value="1"/>
</dbReference>
<reference evidence="2 3" key="1">
    <citation type="submission" date="2024-01" db="EMBL/GenBank/DDBJ databases">
        <title>Genome assemblies of Stephania.</title>
        <authorList>
            <person name="Yang L."/>
        </authorList>
    </citation>
    <scope>NUCLEOTIDE SEQUENCE [LARGE SCALE GENOMIC DNA]</scope>
    <source>
        <strain evidence="2">QJT</strain>
        <tissue evidence="2">Leaf</tissue>
    </source>
</reference>
<feature type="domain" description="HMA" evidence="1">
    <location>
        <begin position="27"/>
        <end position="66"/>
    </location>
</feature>
<dbReference type="InterPro" id="IPR006121">
    <property type="entry name" value="HMA_dom"/>
</dbReference>
<dbReference type="GO" id="GO:0046872">
    <property type="term" value="F:metal ion binding"/>
    <property type="evidence" value="ECO:0007669"/>
    <property type="project" value="InterPro"/>
</dbReference>
<organism evidence="2 3">
    <name type="scientific">Stephania japonica</name>
    <dbReference type="NCBI Taxonomy" id="461633"/>
    <lineage>
        <taxon>Eukaryota</taxon>
        <taxon>Viridiplantae</taxon>
        <taxon>Streptophyta</taxon>
        <taxon>Embryophyta</taxon>
        <taxon>Tracheophyta</taxon>
        <taxon>Spermatophyta</taxon>
        <taxon>Magnoliopsida</taxon>
        <taxon>Ranunculales</taxon>
        <taxon>Menispermaceae</taxon>
        <taxon>Menispermoideae</taxon>
        <taxon>Cissampelideae</taxon>
        <taxon>Stephania</taxon>
    </lineage>
</organism>
<evidence type="ECO:0000313" key="3">
    <source>
        <dbReference type="Proteomes" id="UP001417504"/>
    </source>
</evidence>